<dbReference type="Gene3D" id="3.30.2310.20">
    <property type="entry name" value="RelE-like"/>
    <property type="match status" value="1"/>
</dbReference>
<dbReference type="Pfam" id="PF05016">
    <property type="entry name" value="ParE_toxin"/>
    <property type="match status" value="1"/>
</dbReference>
<dbReference type="EMBL" id="JBHRVD010000001">
    <property type="protein sequence ID" value="MFC3322438.1"/>
    <property type="molecule type" value="Genomic_DNA"/>
</dbReference>
<dbReference type="InterPro" id="IPR051803">
    <property type="entry name" value="TA_system_RelE-like_toxin"/>
</dbReference>
<dbReference type="PANTHER" id="PTHR33755">
    <property type="entry name" value="TOXIN PARE1-RELATED"/>
    <property type="match status" value="1"/>
</dbReference>
<name>A0ABV7MLK1_9HYPH</name>
<accession>A0ABV7MLK1</accession>
<keyword evidence="2" id="KW-1277">Toxin-antitoxin system</keyword>
<sequence length="97" mass="10554">MAGIPIVRSPAAENDLIDIWLAIANDSPLAADRFLGAIADRILQLAAFPESGARRPDIATEARALTMGNYLAIYRVTEKHVEIIRVVHGARDVSTLF</sequence>
<proteinExistence type="inferred from homology"/>
<evidence type="ECO:0000256" key="1">
    <source>
        <dbReference type="ARBA" id="ARBA00006226"/>
    </source>
</evidence>
<dbReference type="InterPro" id="IPR007712">
    <property type="entry name" value="RelE/ParE_toxin"/>
</dbReference>
<dbReference type="Proteomes" id="UP001595648">
    <property type="component" value="Unassembled WGS sequence"/>
</dbReference>
<gene>
    <name evidence="3" type="ORF">ACFOJ9_11675</name>
</gene>
<dbReference type="RefSeq" id="WP_378979012.1">
    <property type="nucleotide sequence ID" value="NZ_JBHRVD010000001.1"/>
</dbReference>
<evidence type="ECO:0000256" key="2">
    <source>
        <dbReference type="ARBA" id="ARBA00022649"/>
    </source>
</evidence>
<keyword evidence="4" id="KW-1185">Reference proteome</keyword>
<organism evidence="3 4">
    <name type="scientific">Mesorhizobium cantuariense</name>
    <dbReference type="NCBI Taxonomy" id="1300275"/>
    <lineage>
        <taxon>Bacteria</taxon>
        <taxon>Pseudomonadati</taxon>
        <taxon>Pseudomonadota</taxon>
        <taxon>Alphaproteobacteria</taxon>
        <taxon>Hyphomicrobiales</taxon>
        <taxon>Phyllobacteriaceae</taxon>
        <taxon>Mesorhizobium</taxon>
    </lineage>
</organism>
<comment type="similarity">
    <text evidence="1">Belongs to the RelE toxin family.</text>
</comment>
<reference evidence="4" key="1">
    <citation type="journal article" date="2019" name="Int. J. Syst. Evol. Microbiol.">
        <title>The Global Catalogue of Microorganisms (GCM) 10K type strain sequencing project: providing services to taxonomists for standard genome sequencing and annotation.</title>
        <authorList>
            <consortium name="The Broad Institute Genomics Platform"/>
            <consortium name="The Broad Institute Genome Sequencing Center for Infectious Disease"/>
            <person name="Wu L."/>
            <person name="Ma J."/>
        </authorList>
    </citation>
    <scope>NUCLEOTIDE SEQUENCE [LARGE SCALE GENOMIC DNA]</scope>
    <source>
        <strain evidence="4">ICMP 19515</strain>
    </source>
</reference>
<evidence type="ECO:0000313" key="3">
    <source>
        <dbReference type="EMBL" id="MFC3322438.1"/>
    </source>
</evidence>
<dbReference type="InterPro" id="IPR035093">
    <property type="entry name" value="RelE/ParE_toxin_dom_sf"/>
</dbReference>
<evidence type="ECO:0000313" key="4">
    <source>
        <dbReference type="Proteomes" id="UP001595648"/>
    </source>
</evidence>
<protein>
    <submittedName>
        <fullName evidence="3">Type II toxin-antitoxin system RelE/ParE family toxin</fullName>
    </submittedName>
</protein>
<comment type="caution">
    <text evidence="3">The sequence shown here is derived from an EMBL/GenBank/DDBJ whole genome shotgun (WGS) entry which is preliminary data.</text>
</comment>